<dbReference type="InterPro" id="IPR006579">
    <property type="entry name" value="Pre_C2HC_dom"/>
</dbReference>
<dbReference type="Pfam" id="PF00078">
    <property type="entry name" value="RVT_1"/>
    <property type="match status" value="1"/>
</dbReference>
<evidence type="ECO:0000259" key="3">
    <source>
        <dbReference type="Pfam" id="PF00078"/>
    </source>
</evidence>
<dbReference type="InterPro" id="IPR000477">
    <property type="entry name" value="RT_dom"/>
</dbReference>
<organism evidence="5 6">
    <name type="scientific">Eumeta variegata</name>
    <name type="common">Bagworm moth</name>
    <name type="synonym">Eumeta japonica</name>
    <dbReference type="NCBI Taxonomy" id="151549"/>
    <lineage>
        <taxon>Eukaryota</taxon>
        <taxon>Metazoa</taxon>
        <taxon>Ecdysozoa</taxon>
        <taxon>Arthropoda</taxon>
        <taxon>Hexapoda</taxon>
        <taxon>Insecta</taxon>
        <taxon>Pterygota</taxon>
        <taxon>Neoptera</taxon>
        <taxon>Endopterygota</taxon>
        <taxon>Lepidoptera</taxon>
        <taxon>Glossata</taxon>
        <taxon>Ditrysia</taxon>
        <taxon>Tineoidea</taxon>
        <taxon>Psychidae</taxon>
        <taxon>Oiketicinae</taxon>
        <taxon>Eumeta</taxon>
    </lineage>
</organism>
<feature type="compositionally biased region" description="Polar residues" evidence="1">
    <location>
        <begin position="33"/>
        <end position="53"/>
    </location>
</feature>
<accession>A0A4C1SI32</accession>
<dbReference type="AlphaFoldDB" id="A0A4C1SI32"/>
<keyword evidence="5" id="KW-0695">RNA-directed DNA polymerase</keyword>
<feature type="region of interest" description="Disordered" evidence="1">
    <location>
        <begin position="247"/>
        <end position="306"/>
    </location>
</feature>
<feature type="domain" description="Reverse transcriptase" evidence="3">
    <location>
        <begin position="519"/>
        <end position="601"/>
    </location>
</feature>
<sequence>MDIILKSLPEIDYECPEGDLDKFVRTATPVLGRTSSNPTSPALSQNSSRSQSLAKGKNKRRASSSSSKLLVTGPTTRGPVTTSTQAAIDRVIKTGAKLNASPKGKASPIPYLSAQRSKLYVETFRSFNKYLILNKVKFHTYALEEECKLKAVIHGVAADFDTNDIKSDLLKQEFPVQSVRRLYRRDGSPLWLVLAILLRTEEARLIFGILSKICGLSGIRVEAPRNRGGHGQYHRCQQYGHAAANCHADPRAKPSRNATSAFRPTPVPSTNPWGRTQRPKAVRKPPRESVRRTPPVPPPAAASAASSSFGNDIQMVMAVLRTVKSSEILDFARDIRACRNTEYKPSVLVRLAKNIPELSKCMSEYGIDIALIQETSLKPIRLKACATQAMYSYERTGHMLEKRRGISQYLSPRPPALKRPDNSVTLDDAEIAECHAESIETQCSHASLPHDITHINRIEEEVLHKTSLEPKDDLTPVSLSEVQTLVKSLSTRKAPSLDGISNKAIKCFSLPLLSLLVAIINACLKIVIFLPPVRRRRAGVPQGSALSPLLYSACTNDIPRPTSGVQLAFFADDIVFFFRNRCKRSIFLYLQRTIDKLGQWFPAPSSAGKDYKLYKIELSVLDPTKCTDAHWCVRISVLHRDLELPTISKQMKDDSSISRDPIPMRSFVQL</sequence>
<dbReference type="PANTHER" id="PTHR19446">
    <property type="entry name" value="REVERSE TRANSCRIPTASES"/>
    <property type="match status" value="1"/>
</dbReference>
<evidence type="ECO:0000256" key="1">
    <source>
        <dbReference type="SAM" id="MobiDB-lite"/>
    </source>
</evidence>
<dbReference type="OrthoDB" id="6593055at2759"/>
<gene>
    <name evidence="5" type="primary">RTase</name>
    <name evidence="5" type="ORF">EVAR_89839_1</name>
</gene>
<proteinExistence type="predicted"/>
<keyword evidence="2" id="KW-1133">Transmembrane helix</keyword>
<protein>
    <submittedName>
        <fullName evidence="5">Probable RNA-directed DNA polymerase from transposon BS</fullName>
    </submittedName>
</protein>
<feature type="compositionally biased region" description="Polar residues" evidence="1">
    <location>
        <begin position="256"/>
        <end position="274"/>
    </location>
</feature>
<evidence type="ECO:0000256" key="2">
    <source>
        <dbReference type="SAM" id="Phobius"/>
    </source>
</evidence>
<feature type="domain" description="Pre-C2HC" evidence="4">
    <location>
        <begin position="163"/>
        <end position="227"/>
    </location>
</feature>
<dbReference type="EMBL" id="BGZK01003484">
    <property type="protein sequence ID" value="GBP01812.1"/>
    <property type="molecule type" value="Genomic_DNA"/>
</dbReference>
<dbReference type="Pfam" id="PF07530">
    <property type="entry name" value="PRE_C2HC"/>
    <property type="match status" value="1"/>
</dbReference>
<keyword evidence="6" id="KW-1185">Reference proteome</keyword>
<name>A0A4C1SI32_EUMVA</name>
<reference evidence="5 6" key="1">
    <citation type="journal article" date="2019" name="Commun. Biol.">
        <title>The bagworm genome reveals a unique fibroin gene that provides high tensile strength.</title>
        <authorList>
            <person name="Kono N."/>
            <person name="Nakamura H."/>
            <person name="Ohtoshi R."/>
            <person name="Tomita M."/>
            <person name="Numata K."/>
            <person name="Arakawa K."/>
        </authorList>
    </citation>
    <scope>NUCLEOTIDE SEQUENCE [LARGE SCALE GENOMIC DNA]</scope>
</reference>
<feature type="region of interest" description="Disordered" evidence="1">
    <location>
        <begin position="31"/>
        <end position="84"/>
    </location>
</feature>
<evidence type="ECO:0000259" key="4">
    <source>
        <dbReference type="Pfam" id="PF07530"/>
    </source>
</evidence>
<keyword evidence="5" id="KW-0808">Transferase</keyword>
<comment type="caution">
    <text evidence="5">The sequence shown here is derived from an EMBL/GenBank/DDBJ whole genome shotgun (WGS) entry which is preliminary data.</text>
</comment>
<feature type="transmembrane region" description="Helical" evidence="2">
    <location>
        <begin position="508"/>
        <end position="530"/>
    </location>
</feature>
<keyword evidence="5" id="KW-0548">Nucleotidyltransferase</keyword>
<evidence type="ECO:0000313" key="6">
    <source>
        <dbReference type="Proteomes" id="UP000299102"/>
    </source>
</evidence>
<keyword evidence="2" id="KW-0472">Membrane</keyword>
<feature type="compositionally biased region" description="Low complexity" evidence="1">
    <location>
        <begin position="63"/>
        <end position="84"/>
    </location>
</feature>
<keyword evidence="2" id="KW-0812">Transmembrane</keyword>
<dbReference type="Proteomes" id="UP000299102">
    <property type="component" value="Unassembled WGS sequence"/>
</dbReference>
<evidence type="ECO:0000313" key="5">
    <source>
        <dbReference type="EMBL" id="GBP01812.1"/>
    </source>
</evidence>
<dbReference type="GO" id="GO:0003964">
    <property type="term" value="F:RNA-directed DNA polymerase activity"/>
    <property type="evidence" value="ECO:0007669"/>
    <property type="project" value="UniProtKB-KW"/>
</dbReference>